<gene>
    <name evidence="1" type="ORF">NCTC5798_06118</name>
</gene>
<dbReference type="Proteomes" id="UP000255534">
    <property type="component" value="Unassembled WGS sequence"/>
</dbReference>
<reference evidence="1 2" key="1">
    <citation type="submission" date="2018-06" db="EMBL/GenBank/DDBJ databases">
        <authorList>
            <consortium name="Pathogen Informatics"/>
            <person name="Doyle S."/>
        </authorList>
    </citation>
    <scope>NUCLEOTIDE SEQUENCE [LARGE SCALE GENOMIC DNA]</scope>
    <source>
        <strain evidence="1 2">NCTC5798</strain>
    </source>
</reference>
<accession>A0A379Y257</accession>
<sequence>MTMIERRAEMRQTAIKALLEAEDALTTLAMAYELHPDEKASACHPRTGTLSTVNQIRKLRRTVQNKKCEF</sequence>
<evidence type="ECO:0000313" key="2">
    <source>
        <dbReference type="Proteomes" id="UP000255534"/>
    </source>
</evidence>
<dbReference type="EMBL" id="UGXK01000002">
    <property type="protein sequence ID" value="SUI39677.1"/>
    <property type="molecule type" value="Genomic_DNA"/>
</dbReference>
<dbReference type="AlphaFoldDB" id="A0A379Y257"/>
<protein>
    <submittedName>
        <fullName evidence="1">Uncharacterized protein</fullName>
    </submittedName>
</protein>
<evidence type="ECO:0000313" key="1">
    <source>
        <dbReference type="EMBL" id="SUI39677.1"/>
    </source>
</evidence>
<organism evidence="1 2">
    <name type="scientific">Salmonella enterica I</name>
    <dbReference type="NCBI Taxonomy" id="59201"/>
    <lineage>
        <taxon>Bacteria</taxon>
        <taxon>Pseudomonadati</taxon>
        <taxon>Pseudomonadota</taxon>
        <taxon>Gammaproteobacteria</taxon>
        <taxon>Enterobacterales</taxon>
        <taxon>Enterobacteriaceae</taxon>
        <taxon>Salmonella</taxon>
    </lineage>
</organism>
<proteinExistence type="predicted"/>
<name>A0A379Y257_SALET</name>